<comment type="caution">
    <text evidence="1">The sequence shown here is derived from an EMBL/GenBank/DDBJ whole genome shotgun (WGS) entry which is preliminary data.</text>
</comment>
<gene>
    <name evidence="1" type="ORF">LCGC14_1921520</name>
</gene>
<evidence type="ECO:0000313" key="1">
    <source>
        <dbReference type="EMBL" id="KKL88757.1"/>
    </source>
</evidence>
<proteinExistence type="predicted"/>
<feature type="non-terminal residue" evidence="1">
    <location>
        <position position="459"/>
    </location>
</feature>
<organism evidence="1">
    <name type="scientific">marine sediment metagenome</name>
    <dbReference type="NCBI Taxonomy" id="412755"/>
    <lineage>
        <taxon>unclassified sequences</taxon>
        <taxon>metagenomes</taxon>
        <taxon>ecological metagenomes</taxon>
    </lineage>
</organism>
<accession>A0A0F9INF8</accession>
<name>A0A0F9INF8_9ZZZZ</name>
<reference evidence="1" key="1">
    <citation type="journal article" date="2015" name="Nature">
        <title>Complex archaea that bridge the gap between prokaryotes and eukaryotes.</title>
        <authorList>
            <person name="Spang A."/>
            <person name="Saw J.H."/>
            <person name="Jorgensen S.L."/>
            <person name="Zaremba-Niedzwiedzka K."/>
            <person name="Martijn J."/>
            <person name="Lind A.E."/>
            <person name="van Eijk R."/>
            <person name="Schleper C."/>
            <person name="Guy L."/>
            <person name="Ettema T.J."/>
        </authorList>
    </citation>
    <scope>NUCLEOTIDE SEQUENCE</scope>
</reference>
<protein>
    <submittedName>
        <fullName evidence="1">Uncharacterized protein</fullName>
    </submittedName>
</protein>
<dbReference type="EMBL" id="LAZR01020471">
    <property type="protein sequence ID" value="KKL88757.1"/>
    <property type="molecule type" value="Genomic_DNA"/>
</dbReference>
<sequence length="459" mass="51729">MSIRNEVAALLRISALALSYATLDYDPTLPLTDDQQRRLNPIWNARVRELSGGPWFNDHLKVAIGDWMVTDGNAFSFSPDLLDDELIEQWQILIDVSSRASLLESTRDFTGKLTGELRYGGSDFAYVESAMAVDAFVDEWTDSGSISDSKRDSIMIGWNLLNSGEATIDQRVQFADEVISVVFNVLTDEERTEFLAKNEKFTMNTVSARKVVEGLVPSDARDAIVNGKIRTADLSRAKELRRSGDEQGWLLDRDPLEIPFAMLRSFHRSVRSYLDVIYERATDLGIDKRSKEIDGDSHPLSELDVVLTPGWWRRHREWLDKTRKFEMPPEALASLNAGEAVNMPMDVFRQVFLNTKDRFSFTVEIDSSVASKLNTVGIDDGPISTIGLRLRGVKGFDIEDFDQTVGLSYYGNDLADDFQAALNAGQREMGWSGFEEWAVNEIEIIDTDADRNEVSTIHN</sequence>
<dbReference type="AlphaFoldDB" id="A0A0F9INF8"/>